<protein>
    <submittedName>
        <fullName evidence="2">Uncharacterized protein</fullName>
    </submittedName>
</protein>
<dbReference type="EMBL" id="VSSQ01145021">
    <property type="protein sequence ID" value="MPN64321.1"/>
    <property type="molecule type" value="Genomic_DNA"/>
</dbReference>
<keyword evidence="1" id="KW-0812">Transmembrane</keyword>
<organism evidence="2">
    <name type="scientific">bioreactor metagenome</name>
    <dbReference type="NCBI Taxonomy" id="1076179"/>
    <lineage>
        <taxon>unclassified sequences</taxon>
        <taxon>metagenomes</taxon>
        <taxon>ecological metagenomes</taxon>
    </lineage>
</organism>
<feature type="transmembrane region" description="Helical" evidence="1">
    <location>
        <begin position="12"/>
        <end position="32"/>
    </location>
</feature>
<comment type="caution">
    <text evidence="2">The sequence shown here is derived from an EMBL/GenBank/DDBJ whole genome shotgun (WGS) entry which is preliminary data.</text>
</comment>
<dbReference type="AlphaFoldDB" id="A0A645JL51"/>
<name>A0A645JL51_9ZZZZ</name>
<accession>A0A645JL51</accession>
<keyword evidence="1" id="KW-1133">Transmembrane helix</keyword>
<proteinExistence type="predicted"/>
<evidence type="ECO:0000256" key="1">
    <source>
        <dbReference type="SAM" id="Phobius"/>
    </source>
</evidence>
<evidence type="ECO:0000313" key="2">
    <source>
        <dbReference type="EMBL" id="MPN64321.1"/>
    </source>
</evidence>
<gene>
    <name evidence="2" type="ORF">SDC9_212093</name>
</gene>
<sequence length="59" mass="6322">MKVLSHLNADEAAAHYNSAAGLVLFNIFLYSVSIRNVAQRKHPVGIAAGNGRAHRLGSH</sequence>
<keyword evidence="1" id="KW-0472">Membrane</keyword>
<reference evidence="2" key="1">
    <citation type="submission" date="2019-08" db="EMBL/GenBank/DDBJ databases">
        <authorList>
            <person name="Kucharzyk K."/>
            <person name="Murdoch R.W."/>
            <person name="Higgins S."/>
            <person name="Loffler F."/>
        </authorList>
    </citation>
    <scope>NUCLEOTIDE SEQUENCE</scope>
</reference>